<dbReference type="Proteomes" id="UP000215086">
    <property type="component" value="Chromosome"/>
</dbReference>
<dbReference type="AlphaFoldDB" id="A0A286RFK8"/>
<dbReference type="KEGG" id="ttf:THTE_2147"/>
<proteinExistence type="predicted"/>
<sequence length="50" mass="5748">MNRKESGLSGAWRHVRGRNLIRQFPAARTGIHFGDERDGSLGHSRFREDL</sequence>
<accession>A0A286RFK8</accession>
<evidence type="ECO:0000313" key="2">
    <source>
        <dbReference type="Proteomes" id="UP000215086"/>
    </source>
</evidence>
<keyword evidence="2" id="KW-1185">Reference proteome</keyword>
<gene>
    <name evidence="1" type="ORF">THTE_2147</name>
</gene>
<dbReference type="EMBL" id="CP018477">
    <property type="protein sequence ID" value="ASV74749.1"/>
    <property type="molecule type" value="Genomic_DNA"/>
</dbReference>
<organism evidence="1 2">
    <name type="scientific">Thermogutta terrifontis</name>
    <dbReference type="NCBI Taxonomy" id="1331910"/>
    <lineage>
        <taxon>Bacteria</taxon>
        <taxon>Pseudomonadati</taxon>
        <taxon>Planctomycetota</taxon>
        <taxon>Planctomycetia</taxon>
        <taxon>Pirellulales</taxon>
        <taxon>Thermoguttaceae</taxon>
        <taxon>Thermogutta</taxon>
    </lineage>
</organism>
<reference evidence="1 2" key="1">
    <citation type="journal article" name="Front. Microbiol.">
        <title>Sugar Metabolism of the First Thermophilic Planctomycete Thermogutta terrifontis: Comparative Genomic and Transcriptomic Approaches.</title>
        <authorList>
            <person name="Elcheninov A.G."/>
            <person name="Menzel P."/>
            <person name="Gudbergsdottir S.R."/>
            <person name="Slesarev A.I."/>
            <person name="Kadnikov V.V."/>
            <person name="Krogh A."/>
            <person name="Bonch-Osmolovskaya E.A."/>
            <person name="Peng X."/>
            <person name="Kublanov I.V."/>
        </authorList>
    </citation>
    <scope>NUCLEOTIDE SEQUENCE [LARGE SCALE GENOMIC DNA]</scope>
    <source>
        <strain evidence="1 2">R1</strain>
    </source>
</reference>
<evidence type="ECO:0000313" key="1">
    <source>
        <dbReference type="EMBL" id="ASV74749.1"/>
    </source>
</evidence>
<protein>
    <submittedName>
        <fullName evidence="1">Uncharacterized protein</fullName>
    </submittedName>
</protein>
<name>A0A286RFK8_9BACT</name>